<protein>
    <submittedName>
        <fullName evidence="5">H-type small acid-soluble spore protein</fullName>
    </submittedName>
</protein>
<comment type="similarity">
    <text evidence="2">Belongs to the SspH family.</text>
</comment>
<evidence type="ECO:0000256" key="3">
    <source>
        <dbReference type="ARBA" id="ARBA00022969"/>
    </source>
</evidence>
<organism evidence="5 6">
    <name type="scientific">Exobacillus caeni</name>
    <dbReference type="NCBI Taxonomy" id="2574798"/>
    <lineage>
        <taxon>Bacteria</taxon>
        <taxon>Bacillati</taxon>
        <taxon>Bacillota</taxon>
        <taxon>Bacilli</taxon>
        <taxon>Bacillales</taxon>
        <taxon>Guptibacillaceae</taxon>
        <taxon>Exobacillus</taxon>
    </lineage>
</organism>
<evidence type="ECO:0000313" key="5">
    <source>
        <dbReference type="EMBL" id="TLS37903.1"/>
    </source>
</evidence>
<dbReference type="HAMAP" id="MF_00667">
    <property type="entry name" value="SspH"/>
    <property type="match status" value="1"/>
</dbReference>
<reference evidence="5 6" key="1">
    <citation type="submission" date="2019-04" db="EMBL/GenBank/DDBJ databases">
        <title>Bacillus caeni sp. nov., a bacterium isolated from mangrove sediment.</title>
        <authorList>
            <person name="Huang H."/>
            <person name="Mo K."/>
            <person name="Hu Y."/>
        </authorList>
    </citation>
    <scope>NUCLEOTIDE SEQUENCE [LARGE SCALE GENOMIC DNA]</scope>
    <source>
        <strain evidence="5 6">HB172195</strain>
    </source>
</reference>
<dbReference type="EMBL" id="SWLG01000005">
    <property type="protein sequence ID" value="TLS37903.1"/>
    <property type="molecule type" value="Genomic_DNA"/>
</dbReference>
<dbReference type="InterPro" id="IPR012610">
    <property type="entry name" value="SASP_SspH"/>
</dbReference>
<dbReference type="GO" id="GO:0042601">
    <property type="term" value="C:endospore-forming forespore"/>
    <property type="evidence" value="ECO:0007669"/>
    <property type="project" value="InterPro"/>
</dbReference>
<evidence type="ECO:0000313" key="6">
    <source>
        <dbReference type="Proteomes" id="UP000308230"/>
    </source>
</evidence>
<comment type="caution">
    <text evidence="5">The sequence shown here is derived from an EMBL/GenBank/DDBJ whole genome shotgun (WGS) entry which is preliminary data.</text>
</comment>
<evidence type="ECO:0000256" key="2">
    <source>
        <dbReference type="ARBA" id="ARBA00006573"/>
    </source>
</evidence>
<dbReference type="GO" id="GO:0030436">
    <property type="term" value="P:asexual sporulation"/>
    <property type="evidence" value="ECO:0007669"/>
    <property type="project" value="UniProtKB-UniRule"/>
</dbReference>
<comment type="subcellular location">
    <subcellularLocation>
        <location evidence="1">Spore core</location>
    </subcellularLocation>
</comment>
<accession>A0A5R9FAK5</accession>
<dbReference type="OrthoDB" id="2721675at2"/>
<dbReference type="Proteomes" id="UP000308230">
    <property type="component" value="Unassembled WGS sequence"/>
</dbReference>
<gene>
    <name evidence="5" type="ORF">FCL54_08780</name>
</gene>
<evidence type="ECO:0000256" key="4">
    <source>
        <dbReference type="SAM" id="MobiDB-lite"/>
    </source>
</evidence>
<dbReference type="RefSeq" id="WP_138125432.1">
    <property type="nucleotide sequence ID" value="NZ_SWLG01000005.1"/>
</dbReference>
<dbReference type="AlphaFoldDB" id="A0A5R9FAK5"/>
<name>A0A5R9FAK5_9BACL</name>
<dbReference type="GO" id="GO:0030435">
    <property type="term" value="P:sporulation resulting in formation of a cellular spore"/>
    <property type="evidence" value="ECO:0007669"/>
    <property type="project" value="UniProtKB-KW"/>
</dbReference>
<feature type="region of interest" description="Disordered" evidence="4">
    <location>
        <begin position="37"/>
        <end position="60"/>
    </location>
</feature>
<dbReference type="NCBIfam" id="TIGR02861">
    <property type="entry name" value="SASP_H"/>
    <property type="match status" value="1"/>
</dbReference>
<sequence length="60" mass="6817">MNINRAKQIISSPAEIDVQYHGVSVWLQNVNEEAATVRVHSKDNPDDERDVNVEELNELS</sequence>
<proteinExistence type="inferred from homology"/>
<keyword evidence="3" id="KW-0749">Sporulation</keyword>
<evidence type="ECO:0000256" key="1">
    <source>
        <dbReference type="ARBA" id="ARBA00004288"/>
    </source>
</evidence>
<keyword evidence="6" id="KW-1185">Reference proteome</keyword>
<feature type="compositionally biased region" description="Acidic residues" evidence="4">
    <location>
        <begin position="45"/>
        <end position="60"/>
    </location>
</feature>
<dbReference type="Pfam" id="PF08141">
    <property type="entry name" value="SspH"/>
    <property type="match status" value="1"/>
</dbReference>